<feature type="transmembrane region" description="Helical" evidence="1">
    <location>
        <begin position="204"/>
        <end position="226"/>
    </location>
</feature>
<proteinExistence type="predicted"/>
<feature type="transmembrane region" description="Helical" evidence="1">
    <location>
        <begin position="262"/>
        <end position="283"/>
    </location>
</feature>
<organism evidence="2 3">
    <name type="scientific">Paramecium octaurelia</name>
    <dbReference type="NCBI Taxonomy" id="43137"/>
    <lineage>
        <taxon>Eukaryota</taxon>
        <taxon>Sar</taxon>
        <taxon>Alveolata</taxon>
        <taxon>Ciliophora</taxon>
        <taxon>Intramacronucleata</taxon>
        <taxon>Oligohymenophorea</taxon>
        <taxon>Peniculida</taxon>
        <taxon>Parameciidae</taxon>
        <taxon>Paramecium</taxon>
    </lineage>
</organism>
<dbReference type="Proteomes" id="UP000683925">
    <property type="component" value="Unassembled WGS sequence"/>
</dbReference>
<feature type="transmembrane region" description="Helical" evidence="1">
    <location>
        <begin position="349"/>
        <end position="375"/>
    </location>
</feature>
<keyword evidence="1" id="KW-1133">Transmembrane helix</keyword>
<evidence type="ECO:0008006" key="4">
    <source>
        <dbReference type="Google" id="ProtNLM"/>
    </source>
</evidence>
<dbReference type="PANTHER" id="PTHR11319">
    <property type="entry name" value="G PROTEIN-COUPLED RECEPTOR-RELATED"/>
    <property type="match status" value="1"/>
</dbReference>
<sequence>MFCKTEKSKNGLNYTINAKSFKCQLGEFYIEGGCQTCKSSQGFYSVTYDAIKCSIFDKTKFQIVTSNMLNLQKGYWRPNYLSDATEDCYKNTDFVQGDGKLEIALVVKDTQVHYVKCVIYTISEEKGSILEVNKMYYVYHAQMRRAASFLFYLLYFRHYYQLYYQLKASTNQIHYSTSLQFSKRILVKFYLNQIKIMRVYQLRFYQIIYGRFHQYLLLISGFHFLSSLLNNQVIAFILWQIIQIVIYQIYKYIQFTLKLFLYYYQCCYNSILYLSFRLFIFNFHQINGQEYHFEYHTLLICFQLWGINQIVRKIQQIRLCSKLSVRQISNIDYIQGDVSLLFDSQEHYLWVQFLIIPLLLIFGCIIPFSLFLLMFRNRSNLDKIKFRKHICYLFNEYSEKTYFWEQIKLIQKTCIILVITNFENNVLLKTTLLGICVEAYQVLAINNKPYIISKFNNLDLQSGQICLIAIFLAATKYESQVLQNDFFSMFLQIILILLLIRLSFPFIKDILILYSKKYQLPVLTKLHSVLKQSNINLFKNIGIYVDQEFEKRKKLQMNIQKMKLILQSKYGNGKEISFTKRPILKSNTYSKTSFIEINNQQQF</sequence>
<evidence type="ECO:0000256" key="1">
    <source>
        <dbReference type="SAM" id="Phobius"/>
    </source>
</evidence>
<keyword evidence="1" id="KW-0812">Transmembrane</keyword>
<dbReference type="PANTHER" id="PTHR11319:SF35">
    <property type="entry name" value="OUTER MEMBRANE PROTEIN PMPC-RELATED"/>
    <property type="match status" value="1"/>
</dbReference>
<keyword evidence="1" id="KW-0472">Membrane</keyword>
<comment type="caution">
    <text evidence="2">The sequence shown here is derived from an EMBL/GenBank/DDBJ whole genome shotgun (WGS) entry which is preliminary data.</text>
</comment>
<feature type="transmembrane region" description="Helical" evidence="1">
    <location>
        <begin position="486"/>
        <end position="507"/>
    </location>
</feature>
<evidence type="ECO:0000313" key="2">
    <source>
        <dbReference type="EMBL" id="CAD8188892.1"/>
    </source>
</evidence>
<protein>
    <recommendedName>
        <fullName evidence="4">Transmembrane protein</fullName>
    </recommendedName>
</protein>
<keyword evidence="3" id="KW-1185">Reference proteome</keyword>
<evidence type="ECO:0000313" key="3">
    <source>
        <dbReference type="Proteomes" id="UP000683925"/>
    </source>
</evidence>
<feature type="transmembrane region" description="Helical" evidence="1">
    <location>
        <begin position="232"/>
        <end position="250"/>
    </location>
</feature>
<name>A0A8S1WJ37_PAROT</name>
<accession>A0A8S1WJ37</accession>
<gene>
    <name evidence="2" type="ORF">POCTA_138.1.T0930222</name>
</gene>
<dbReference type="OrthoDB" id="77931at2759"/>
<dbReference type="EMBL" id="CAJJDP010000092">
    <property type="protein sequence ID" value="CAD8188892.1"/>
    <property type="molecule type" value="Genomic_DNA"/>
</dbReference>
<dbReference type="AlphaFoldDB" id="A0A8S1WJ37"/>
<reference evidence="2" key="1">
    <citation type="submission" date="2021-01" db="EMBL/GenBank/DDBJ databases">
        <authorList>
            <consortium name="Genoscope - CEA"/>
            <person name="William W."/>
        </authorList>
    </citation>
    <scope>NUCLEOTIDE SEQUENCE</scope>
</reference>